<keyword evidence="2 4" id="KW-0012">Acyltransferase</keyword>
<dbReference type="EC" id="2.3.1.-" evidence="4"/>
<feature type="domain" description="N-acetyltransferase" evidence="3">
    <location>
        <begin position="27"/>
        <end position="175"/>
    </location>
</feature>
<proteinExistence type="predicted"/>
<dbReference type="SUPFAM" id="SSF55729">
    <property type="entry name" value="Acyl-CoA N-acyltransferases (Nat)"/>
    <property type="match status" value="1"/>
</dbReference>
<name>A0ABS7R083_9ACTN</name>
<keyword evidence="1 4" id="KW-0808">Transferase</keyword>
<evidence type="ECO:0000256" key="1">
    <source>
        <dbReference type="ARBA" id="ARBA00022679"/>
    </source>
</evidence>
<dbReference type="Pfam" id="PF00583">
    <property type="entry name" value="Acetyltransf_1"/>
    <property type="match status" value="1"/>
</dbReference>
<organism evidence="4 5">
    <name type="scientific">Streptantibioticus parmotrematis</name>
    <dbReference type="NCBI Taxonomy" id="2873249"/>
    <lineage>
        <taxon>Bacteria</taxon>
        <taxon>Bacillati</taxon>
        <taxon>Actinomycetota</taxon>
        <taxon>Actinomycetes</taxon>
        <taxon>Kitasatosporales</taxon>
        <taxon>Streptomycetaceae</taxon>
        <taxon>Streptantibioticus</taxon>
    </lineage>
</organism>
<accession>A0ABS7R083</accession>
<evidence type="ECO:0000313" key="5">
    <source>
        <dbReference type="Proteomes" id="UP001198565"/>
    </source>
</evidence>
<evidence type="ECO:0000313" key="4">
    <source>
        <dbReference type="EMBL" id="MBY8888588.1"/>
    </source>
</evidence>
<sequence>MGRMALTFRRDPEPTPALCDALVALWARVSNAGGAVGFVPPVTAEDVRPSLEAYLPQIAQGRVRPLVGFDGDRPVATAFLSLNTHRLMGHWGWLYTVMVDPDLQGRGLGLGLLRAAGEFARDQGLQALRLTCRGGLGLERFYEAAGYKEVGRVPSAIRVAPGDERDDVMMWLPLT</sequence>
<protein>
    <submittedName>
        <fullName evidence="4">GNAT family N-acetyltransferase</fullName>
        <ecNumber evidence="4">2.3.1.-</ecNumber>
    </submittedName>
</protein>
<dbReference type="EMBL" id="JAINVZ010000026">
    <property type="protein sequence ID" value="MBY8888588.1"/>
    <property type="molecule type" value="Genomic_DNA"/>
</dbReference>
<dbReference type="InterPro" id="IPR000182">
    <property type="entry name" value="GNAT_dom"/>
</dbReference>
<evidence type="ECO:0000259" key="3">
    <source>
        <dbReference type="PROSITE" id="PS51186"/>
    </source>
</evidence>
<dbReference type="PROSITE" id="PS51186">
    <property type="entry name" value="GNAT"/>
    <property type="match status" value="1"/>
</dbReference>
<evidence type="ECO:0000256" key="2">
    <source>
        <dbReference type="ARBA" id="ARBA00023315"/>
    </source>
</evidence>
<reference evidence="4 5" key="1">
    <citation type="submission" date="2021-08" db="EMBL/GenBank/DDBJ databases">
        <title>Streptomyces sp. PTM05 isolated from lichen.</title>
        <authorList>
            <person name="Somphong A."/>
            <person name="Phongsopitanun W."/>
            <person name="Tanasupawat S."/>
        </authorList>
    </citation>
    <scope>NUCLEOTIDE SEQUENCE [LARGE SCALE GENOMIC DNA]</scope>
    <source>
        <strain evidence="4 5">Ptm05</strain>
    </source>
</reference>
<dbReference type="PANTHER" id="PTHR43877">
    <property type="entry name" value="AMINOALKYLPHOSPHONATE N-ACETYLTRANSFERASE-RELATED-RELATED"/>
    <property type="match status" value="1"/>
</dbReference>
<comment type="caution">
    <text evidence="4">The sequence shown here is derived from an EMBL/GenBank/DDBJ whole genome shotgun (WGS) entry which is preliminary data.</text>
</comment>
<dbReference type="GO" id="GO:0016746">
    <property type="term" value="F:acyltransferase activity"/>
    <property type="evidence" value="ECO:0007669"/>
    <property type="project" value="UniProtKB-KW"/>
</dbReference>
<dbReference type="Gene3D" id="3.40.630.30">
    <property type="match status" value="1"/>
</dbReference>
<dbReference type="InterPro" id="IPR016181">
    <property type="entry name" value="Acyl_CoA_acyltransferase"/>
</dbReference>
<gene>
    <name evidence="4" type="ORF">K7472_27650</name>
</gene>
<dbReference type="Proteomes" id="UP001198565">
    <property type="component" value="Unassembled WGS sequence"/>
</dbReference>
<dbReference type="InterPro" id="IPR050832">
    <property type="entry name" value="Bact_Acetyltransf"/>
</dbReference>
<keyword evidence="5" id="KW-1185">Reference proteome</keyword>